<accession>X1QLR6</accession>
<sequence length="69" mass="8103">MSEKEKGGKRKMSKTVTFTDEEVVEVRNAISFRQEYMQTYIDENELDGTDLTDAEREITRLERADKKLV</sequence>
<dbReference type="EMBL" id="BARW01000771">
    <property type="protein sequence ID" value="GAI69188.1"/>
    <property type="molecule type" value="Genomic_DNA"/>
</dbReference>
<evidence type="ECO:0000313" key="1">
    <source>
        <dbReference type="EMBL" id="GAI69188.1"/>
    </source>
</evidence>
<name>X1QLR6_9ZZZZ</name>
<proteinExistence type="predicted"/>
<comment type="caution">
    <text evidence="1">The sequence shown here is derived from an EMBL/GenBank/DDBJ whole genome shotgun (WGS) entry which is preliminary data.</text>
</comment>
<protein>
    <submittedName>
        <fullName evidence="1">Uncharacterized protein</fullName>
    </submittedName>
</protein>
<organism evidence="1">
    <name type="scientific">marine sediment metagenome</name>
    <dbReference type="NCBI Taxonomy" id="412755"/>
    <lineage>
        <taxon>unclassified sequences</taxon>
        <taxon>metagenomes</taxon>
        <taxon>ecological metagenomes</taxon>
    </lineage>
</organism>
<reference evidence="1" key="1">
    <citation type="journal article" date="2014" name="Front. Microbiol.">
        <title>High frequency of phylogenetically diverse reductive dehalogenase-homologous genes in deep subseafloor sedimentary metagenomes.</title>
        <authorList>
            <person name="Kawai M."/>
            <person name="Futagami T."/>
            <person name="Toyoda A."/>
            <person name="Takaki Y."/>
            <person name="Nishi S."/>
            <person name="Hori S."/>
            <person name="Arai W."/>
            <person name="Tsubouchi T."/>
            <person name="Morono Y."/>
            <person name="Uchiyama I."/>
            <person name="Ito T."/>
            <person name="Fujiyama A."/>
            <person name="Inagaki F."/>
            <person name="Takami H."/>
        </authorList>
    </citation>
    <scope>NUCLEOTIDE SEQUENCE</scope>
    <source>
        <strain evidence="1">Expedition CK06-06</strain>
    </source>
</reference>
<gene>
    <name evidence="1" type="ORF">S12H4_02922</name>
</gene>
<dbReference type="AlphaFoldDB" id="X1QLR6"/>